<name>A0ABD5QCJ9_9EURY</name>
<reference evidence="3 4" key="1">
    <citation type="journal article" date="2019" name="Int. J. Syst. Evol. Microbiol.">
        <title>The Global Catalogue of Microorganisms (GCM) 10K type strain sequencing project: providing services to taxonomists for standard genome sequencing and annotation.</title>
        <authorList>
            <consortium name="The Broad Institute Genomics Platform"/>
            <consortium name="The Broad Institute Genome Sequencing Center for Infectious Disease"/>
            <person name="Wu L."/>
            <person name="Ma J."/>
        </authorList>
    </citation>
    <scope>NUCLEOTIDE SEQUENCE [LARGE SCALE GENOMIC DNA]</scope>
    <source>
        <strain evidence="3 4">CGMCC 1.15824</strain>
    </source>
</reference>
<dbReference type="PANTHER" id="PTHR12526">
    <property type="entry name" value="GLYCOSYLTRANSFERASE"/>
    <property type="match status" value="1"/>
</dbReference>
<comment type="caution">
    <text evidence="3">The sequence shown here is derived from an EMBL/GenBank/DDBJ whole genome shotgun (WGS) entry which is preliminary data.</text>
</comment>
<dbReference type="InterPro" id="IPR028098">
    <property type="entry name" value="Glyco_trans_4-like_N"/>
</dbReference>
<gene>
    <name evidence="3" type="ORF">ACFPFO_06815</name>
</gene>
<dbReference type="RefSeq" id="WP_224828837.1">
    <property type="nucleotide sequence ID" value="NZ_JAIVEF010000011.1"/>
</dbReference>
<keyword evidence="4" id="KW-1185">Reference proteome</keyword>
<proteinExistence type="predicted"/>
<evidence type="ECO:0000259" key="1">
    <source>
        <dbReference type="Pfam" id="PF00534"/>
    </source>
</evidence>
<sequence length="377" mass="42580">MTEIVHLTSVHQPFDPRIFHKQLRSIAGAGYEATLIAHHERSLVRDGITVLSVGDPDTREERWRNLGRLYRAARDREAALYHCHDPELLPIAVALSMTTDAAVVYDVHEDYADAIRVREWIPPSLKSPLAETFPVVQSLLTDRLDLVVTADDATRDRIAARSSSPVVSVRNFPRVGDSEIGAPPASREAEYVLTYVGGLDRERGLLAMLRTLADLRERGIDAELWLLGPFQDDAIEARARTLMADRGIETHVRLFGYVDYDRIFSYLAAADVGLLLADEDRFARNVPTKFFEYLYCRLPVAMTDVPSLRPYRSDEYATVVPEDEEPADAIADLLADPDRRAEMGESGRRKVIAEYSWEAEKERLLAAYRRILRDTDG</sequence>
<dbReference type="EMBL" id="JBHSJG010000026">
    <property type="protein sequence ID" value="MFC4987476.1"/>
    <property type="molecule type" value="Genomic_DNA"/>
</dbReference>
<accession>A0ABD5QCJ9</accession>
<keyword evidence="3" id="KW-0328">Glycosyltransferase</keyword>
<dbReference type="Pfam" id="PF00534">
    <property type="entry name" value="Glycos_transf_1"/>
    <property type="match status" value="1"/>
</dbReference>
<dbReference type="AlphaFoldDB" id="A0ABD5QCJ9"/>
<dbReference type="GO" id="GO:0016757">
    <property type="term" value="F:glycosyltransferase activity"/>
    <property type="evidence" value="ECO:0007669"/>
    <property type="project" value="UniProtKB-KW"/>
</dbReference>
<evidence type="ECO:0000313" key="4">
    <source>
        <dbReference type="Proteomes" id="UP001595925"/>
    </source>
</evidence>
<dbReference type="InterPro" id="IPR001296">
    <property type="entry name" value="Glyco_trans_1"/>
</dbReference>
<evidence type="ECO:0000259" key="2">
    <source>
        <dbReference type="Pfam" id="PF13579"/>
    </source>
</evidence>
<dbReference type="Proteomes" id="UP001595925">
    <property type="component" value="Unassembled WGS sequence"/>
</dbReference>
<feature type="domain" description="Glycosyltransferase subfamily 4-like N-terminal" evidence="2">
    <location>
        <begin position="20"/>
        <end position="164"/>
    </location>
</feature>
<protein>
    <submittedName>
        <fullName evidence="3">Glycosyltransferase family 4 protein</fullName>
        <ecNumber evidence="3">2.4.-.-</ecNumber>
    </submittedName>
</protein>
<evidence type="ECO:0000313" key="3">
    <source>
        <dbReference type="EMBL" id="MFC4987476.1"/>
    </source>
</evidence>
<dbReference type="EC" id="2.4.-.-" evidence="3"/>
<feature type="domain" description="Glycosyl transferase family 1" evidence="1">
    <location>
        <begin position="184"/>
        <end position="349"/>
    </location>
</feature>
<dbReference type="SUPFAM" id="SSF53756">
    <property type="entry name" value="UDP-Glycosyltransferase/glycogen phosphorylase"/>
    <property type="match status" value="1"/>
</dbReference>
<keyword evidence="3" id="KW-0808">Transferase</keyword>
<organism evidence="3 4">
    <name type="scientific">Saliphagus infecundisoli</name>
    <dbReference type="NCBI Taxonomy" id="1849069"/>
    <lineage>
        <taxon>Archaea</taxon>
        <taxon>Methanobacteriati</taxon>
        <taxon>Methanobacteriota</taxon>
        <taxon>Stenosarchaea group</taxon>
        <taxon>Halobacteria</taxon>
        <taxon>Halobacteriales</taxon>
        <taxon>Natrialbaceae</taxon>
        <taxon>Saliphagus</taxon>
    </lineage>
</organism>
<dbReference type="Pfam" id="PF13579">
    <property type="entry name" value="Glyco_trans_4_4"/>
    <property type="match status" value="1"/>
</dbReference>
<dbReference type="Gene3D" id="3.40.50.2000">
    <property type="entry name" value="Glycogen Phosphorylase B"/>
    <property type="match status" value="2"/>
</dbReference>
<dbReference type="CDD" id="cd03801">
    <property type="entry name" value="GT4_PimA-like"/>
    <property type="match status" value="1"/>
</dbReference>